<evidence type="ECO:0000256" key="11">
    <source>
        <dbReference type="ARBA" id="ARBA00023033"/>
    </source>
</evidence>
<dbReference type="GO" id="GO:0016020">
    <property type="term" value="C:membrane"/>
    <property type="evidence" value="ECO:0007669"/>
    <property type="project" value="UniProtKB-SubCell"/>
</dbReference>
<proteinExistence type="inferred from homology"/>
<dbReference type="GO" id="GO:0016705">
    <property type="term" value="F:oxidoreductase activity, acting on paired donors, with incorporation or reduction of molecular oxygen"/>
    <property type="evidence" value="ECO:0007669"/>
    <property type="project" value="InterPro"/>
</dbReference>
<evidence type="ECO:0008006" key="15">
    <source>
        <dbReference type="Google" id="ProtNLM"/>
    </source>
</evidence>
<evidence type="ECO:0000256" key="9">
    <source>
        <dbReference type="ARBA" id="ARBA00023002"/>
    </source>
</evidence>
<dbReference type="Gene3D" id="1.10.630.10">
    <property type="entry name" value="Cytochrome P450"/>
    <property type="match status" value="1"/>
</dbReference>
<dbReference type="InterPro" id="IPR050364">
    <property type="entry name" value="Cytochrome_P450_fung"/>
</dbReference>
<dbReference type="AlphaFoldDB" id="A0AAD5V1U6"/>
<comment type="pathway">
    <text evidence="3">Secondary metabolite biosynthesis.</text>
</comment>
<evidence type="ECO:0000256" key="1">
    <source>
        <dbReference type="ARBA" id="ARBA00001971"/>
    </source>
</evidence>
<keyword evidence="5" id="KW-0349">Heme</keyword>
<name>A0AAD5V1U6_9APHY</name>
<comment type="similarity">
    <text evidence="4">Belongs to the cytochrome P450 family.</text>
</comment>
<dbReference type="GO" id="GO:0004497">
    <property type="term" value="F:monooxygenase activity"/>
    <property type="evidence" value="ECO:0007669"/>
    <property type="project" value="UniProtKB-KW"/>
</dbReference>
<evidence type="ECO:0000256" key="10">
    <source>
        <dbReference type="ARBA" id="ARBA00023004"/>
    </source>
</evidence>
<evidence type="ECO:0000256" key="6">
    <source>
        <dbReference type="ARBA" id="ARBA00022692"/>
    </source>
</evidence>
<evidence type="ECO:0000256" key="3">
    <source>
        <dbReference type="ARBA" id="ARBA00005179"/>
    </source>
</evidence>
<dbReference type="EMBL" id="JANAWD010000208">
    <property type="protein sequence ID" value="KAJ3483940.1"/>
    <property type="molecule type" value="Genomic_DNA"/>
</dbReference>
<comment type="cofactor">
    <cofactor evidence="1">
        <name>heme</name>
        <dbReference type="ChEBI" id="CHEBI:30413"/>
    </cofactor>
</comment>
<accession>A0AAD5V1U6</accession>
<evidence type="ECO:0000313" key="14">
    <source>
        <dbReference type="Proteomes" id="UP001212997"/>
    </source>
</evidence>
<keyword evidence="12" id="KW-0472">Membrane</keyword>
<dbReference type="PRINTS" id="PR00385">
    <property type="entry name" value="P450"/>
</dbReference>
<keyword evidence="14" id="KW-1185">Reference proteome</keyword>
<dbReference type="PANTHER" id="PTHR46300">
    <property type="entry name" value="P450, PUTATIVE (EUROFUNG)-RELATED-RELATED"/>
    <property type="match status" value="1"/>
</dbReference>
<keyword evidence="6" id="KW-0812">Transmembrane</keyword>
<evidence type="ECO:0000256" key="8">
    <source>
        <dbReference type="ARBA" id="ARBA00022989"/>
    </source>
</evidence>
<dbReference type="GO" id="GO:0020037">
    <property type="term" value="F:heme binding"/>
    <property type="evidence" value="ECO:0007669"/>
    <property type="project" value="InterPro"/>
</dbReference>
<comment type="subcellular location">
    <subcellularLocation>
        <location evidence="2">Membrane</location>
    </subcellularLocation>
</comment>
<dbReference type="GO" id="GO:0005506">
    <property type="term" value="F:iron ion binding"/>
    <property type="evidence" value="ECO:0007669"/>
    <property type="project" value="InterPro"/>
</dbReference>
<keyword evidence="8" id="KW-1133">Transmembrane helix</keyword>
<dbReference type="InterPro" id="IPR001128">
    <property type="entry name" value="Cyt_P450"/>
</dbReference>
<keyword evidence="11" id="KW-0503">Monooxygenase</keyword>
<keyword evidence="10" id="KW-0408">Iron</keyword>
<organism evidence="13 14">
    <name type="scientific">Meripilus lineatus</name>
    <dbReference type="NCBI Taxonomy" id="2056292"/>
    <lineage>
        <taxon>Eukaryota</taxon>
        <taxon>Fungi</taxon>
        <taxon>Dikarya</taxon>
        <taxon>Basidiomycota</taxon>
        <taxon>Agaricomycotina</taxon>
        <taxon>Agaricomycetes</taxon>
        <taxon>Polyporales</taxon>
        <taxon>Meripilaceae</taxon>
        <taxon>Meripilus</taxon>
    </lineage>
</organism>
<dbReference type="PANTHER" id="PTHR46300:SF2">
    <property type="entry name" value="CYTOCHROME P450 MONOOXYGENASE ALNH-RELATED"/>
    <property type="match status" value="1"/>
</dbReference>
<dbReference type="InterPro" id="IPR036396">
    <property type="entry name" value="Cyt_P450_sf"/>
</dbReference>
<evidence type="ECO:0000256" key="4">
    <source>
        <dbReference type="ARBA" id="ARBA00010617"/>
    </source>
</evidence>
<evidence type="ECO:0000256" key="7">
    <source>
        <dbReference type="ARBA" id="ARBA00022723"/>
    </source>
</evidence>
<protein>
    <recommendedName>
        <fullName evidence="15">Cytochrome P450</fullName>
    </recommendedName>
</protein>
<gene>
    <name evidence="13" type="ORF">NLI96_g5973</name>
</gene>
<dbReference type="PRINTS" id="PR00463">
    <property type="entry name" value="EP450I"/>
</dbReference>
<dbReference type="SUPFAM" id="SSF48264">
    <property type="entry name" value="Cytochrome P450"/>
    <property type="match status" value="1"/>
</dbReference>
<comment type="caution">
    <text evidence="13">The sequence shown here is derived from an EMBL/GenBank/DDBJ whole genome shotgun (WGS) entry which is preliminary data.</text>
</comment>
<dbReference type="Pfam" id="PF00067">
    <property type="entry name" value="p450"/>
    <property type="match status" value="1"/>
</dbReference>
<reference evidence="13" key="1">
    <citation type="submission" date="2022-07" db="EMBL/GenBank/DDBJ databases">
        <title>Genome Sequence of Physisporinus lineatus.</title>
        <authorList>
            <person name="Buettner E."/>
        </authorList>
    </citation>
    <scope>NUCLEOTIDE SEQUENCE</scope>
    <source>
        <strain evidence="13">VT162</strain>
    </source>
</reference>
<dbReference type="InterPro" id="IPR002401">
    <property type="entry name" value="Cyt_P450_E_grp-I"/>
</dbReference>
<evidence type="ECO:0000256" key="2">
    <source>
        <dbReference type="ARBA" id="ARBA00004370"/>
    </source>
</evidence>
<dbReference type="Proteomes" id="UP001212997">
    <property type="component" value="Unassembled WGS sequence"/>
</dbReference>
<evidence type="ECO:0000313" key="13">
    <source>
        <dbReference type="EMBL" id="KAJ3483940.1"/>
    </source>
</evidence>
<keyword evidence="9" id="KW-0560">Oxidoreductase</keyword>
<evidence type="ECO:0000256" key="5">
    <source>
        <dbReference type="ARBA" id="ARBA00022617"/>
    </source>
</evidence>
<keyword evidence="7" id="KW-0479">Metal-binding</keyword>
<evidence type="ECO:0000256" key="12">
    <source>
        <dbReference type="ARBA" id="ARBA00023136"/>
    </source>
</evidence>
<sequence>MSDEMIGYTGGVLLEGGSDTTAAFLQWLILCLTAFPEVQNRAHKDIDQIVGSDRSPRIEDFDSLPYIGAIIKEVHRFRPVLPTGIPHAAMADEVILNAMNLLWAFEFKPAKDSLTGIPVPVDVGAMEDGILCTPKPFRCDIRPRSQEHADIIRSDFLEAKPIFRQFELE</sequence>